<dbReference type="InterPro" id="IPR035906">
    <property type="entry name" value="MetI-like_sf"/>
</dbReference>
<comment type="subcellular location">
    <subcellularLocation>
        <location evidence="1 7">Cell membrane</location>
        <topology evidence="1 7">Multi-pass membrane protein</topology>
    </subcellularLocation>
</comment>
<dbReference type="InterPro" id="IPR000515">
    <property type="entry name" value="MetI-like"/>
</dbReference>
<reference evidence="9 10" key="1">
    <citation type="submission" date="2017-08" db="EMBL/GenBank/DDBJ databases">
        <title>Complete Genome Sequence of Bacillus kochii Oregon-R-modENCODE STRAIN BDGP4, isolated from Drosophila melanogaster gut.</title>
        <authorList>
            <person name="Wan K.H."/>
            <person name="Yu C."/>
            <person name="Park S."/>
            <person name="Hammonds A.S."/>
            <person name="Booth B.W."/>
            <person name="Celniker S.E."/>
        </authorList>
    </citation>
    <scope>NUCLEOTIDE SEQUENCE [LARGE SCALE GENOMIC DNA]</scope>
    <source>
        <strain evidence="9 10">BDGP4</strain>
    </source>
</reference>
<feature type="domain" description="ABC transmembrane type-1" evidence="8">
    <location>
        <begin position="92"/>
        <end position="308"/>
    </location>
</feature>
<dbReference type="AlphaFoldDB" id="A0A248TPA7"/>
<evidence type="ECO:0000256" key="3">
    <source>
        <dbReference type="ARBA" id="ARBA00022475"/>
    </source>
</evidence>
<keyword evidence="2 7" id="KW-0813">Transport</keyword>
<feature type="transmembrane region" description="Helical" evidence="7">
    <location>
        <begin position="255"/>
        <end position="275"/>
    </location>
</feature>
<proteinExistence type="inferred from homology"/>
<dbReference type="EMBL" id="CP022983">
    <property type="protein sequence ID" value="ASV70036.1"/>
    <property type="molecule type" value="Genomic_DNA"/>
</dbReference>
<feature type="transmembrane region" description="Helical" evidence="7">
    <location>
        <begin position="31"/>
        <end position="49"/>
    </location>
</feature>
<protein>
    <submittedName>
        <fullName evidence="9">Glycerol-3-phosphate ABC transporter permease</fullName>
    </submittedName>
</protein>
<dbReference type="InterPro" id="IPR051393">
    <property type="entry name" value="ABC_transporter_permease"/>
</dbReference>
<sequence length="320" mass="35797">MSEVKSIIVSEQGKKVNGQKNRRVARSLIKWKPYLFLLPAILLLGVWMYKPLLSTFVLAFQKWSMVPGTEPIAVGLDNFIRLFQTKDFVQSIENTVFYTVGILPFSIIIPMLLAVATNGLNGRVKNVYRAMFFIPMILAPVTVGAIWRWLFHPANGLVNITLQKLGITDANISFFTDPVYAKWLILLMTGWGLIGFSTIIFSAALTNINRDYFEAAALDGATKWKQLMTITIPLLSPTILFMLTMSILFSSQFTFAYIDILTAGGPFGTSTNIYYEMYKYGFSNLNAGLSSAAATLFFIVFAIIAIGLNVLTKKFAFYDN</sequence>
<dbReference type="PANTHER" id="PTHR30193:SF37">
    <property type="entry name" value="INNER MEMBRANE ABC TRANSPORTER PERMEASE PROTEIN YCJO"/>
    <property type="match status" value="1"/>
</dbReference>
<evidence type="ECO:0000256" key="6">
    <source>
        <dbReference type="ARBA" id="ARBA00023136"/>
    </source>
</evidence>
<gene>
    <name evidence="9" type="ORF">CKF48_13630</name>
</gene>
<evidence type="ECO:0000256" key="5">
    <source>
        <dbReference type="ARBA" id="ARBA00022989"/>
    </source>
</evidence>
<evidence type="ECO:0000256" key="7">
    <source>
        <dbReference type="RuleBase" id="RU363032"/>
    </source>
</evidence>
<dbReference type="OrthoDB" id="42615at2"/>
<dbReference type="KEGG" id="bko:CKF48_13630"/>
<dbReference type="CDD" id="cd06261">
    <property type="entry name" value="TM_PBP2"/>
    <property type="match status" value="1"/>
</dbReference>
<evidence type="ECO:0000313" key="9">
    <source>
        <dbReference type="EMBL" id="ASV70036.1"/>
    </source>
</evidence>
<evidence type="ECO:0000256" key="2">
    <source>
        <dbReference type="ARBA" id="ARBA00022448"/>
    </source>
</evidence>
<keyword evidence="10" id="KW-1185">Reference proteome</keyword>
<feature type="transmembrane region" description="Helical" evidence="7">
    <location>
        <begin position="127"/>
        <end position="150"/>
    </location>
</feature>
<name>A0A248TPA7_9BACI</name>
<evidence type="ECO:0000256" key="4">
    <source>
        <dbReference type="ARBA" id="ARBA00022692"/>
    </source>
</evidence>
<keyword evidence="5 7" id="KW-1133">Transmembrane helix</keyword>
<keyword evidence="3" id="KW-1003">Cell membrane</keyword>
<keyword evidence="6 7" id="KW-0472">Membrane</keyword>
<dbReference type="PANTHER" id="PTHR30193">
    <property type="entry name" value="ABC TRANSPORTER PERMEASE PROTEIN"/>
    <property type="match status" value="1"/>
</dbReference>
<accession>A0A248TPA7</accession>
<feature type="transmembrane region" description="Helical" evidence="7">
    <location>
        <begin position="227"/>
        <end position="249"/>
    </location>
</feature>
<evidence type="ECO:0000313" key="10">
    <source>
        <dbReference type="Proteomes" id="UP000215137"/>
    </source>
</evidence>
<dbReference type="PROSITE" id="PS50928">
    <property type="entry name" value="ABC_TM1"/>
    <property type="match status" value="1"/>
</dbReference>
<dbReference type="GO" id="GO:0005886">
    <property type="term" value="C:plasma membrane"/>
    <property type="evidence" value="ECO:0007669"/>
    <property type="project" value="UniProtKB-SubCell"/>
</dbReference>
<organism evidence="9 10">
    <name type="scientific">Cytobacillus kochii</name>
    <dbReference type="NCBI Taxonomy" id="859143"/>
    <lineage>
        <taxon>Bacteria</taxon>
        <taxon>Bacillati</taxon>
        <taxon>Bacillota</taxon>
        <taxon>Bacilli</taxon>
        <taxon>Bacillales</taxon>
        <taxon>Bacillaceae</taxon>
        <taxon>Cytobacillus</taxon>
    </lineage>
</organism>
<dbReference type="Gene3D" id="1.10.3720.10">
    <property type="entry name" value="MetI-like"/>
    <property type="match status" value="1"/>
</dbReference>
<dbReference type="SUPFAM" id="SSF161098">
    <property type="entry name" value="MetI-like"/>
    <property type="match status" value="1"/>
</dbReference>
<dbReference type="Pfam" id="PF00528">
    <property type="entry name" value="BPD_transp_1"/>
    <property type="match status" value="1"/>
</dbReference>
<comment type="similarity">
    <text evidence="7">Belongs to the binding-protein-dependent transport system permease family.</text>
</comment>
<evidence type="ECO:0000259" key="8">
    <source>
        <dbReference type="PROSITE" id="PS50928"/>
    </source>
</evidence>
<feature type="transmembrane region" description="Helical" evidence="7">
    <location>
        <begin position="183"/>
        <end position="206"/>
    </location>
</feature>
<dbReference type="Proteomes" id="UP000215137">
    <property type="component" value="Chromosome"/>
</dbReference>
<evidence type="ECO:0000256" key="1">
    <source>
        <dbReference type="ARBA" id="ARBA00004651"/>
    </source>
</evidence>
<feature type="transmembrane region" description="Helical" evidence="7">
    <location>
        <begin position="96"/>
        <end position="115"/>
    </location>
</feature>
<feature type="transmembrane region" description="Helical" evidence="7">
    <location>
        <begin position="287"/>
        <end position="311"/>
    </location>
</feature>
<keyword evidence="4 7" id="KW-0812">Transmembrane</keyword>
<dbReference type="RefSeq" id="WP_095373598.1">
    <property type="nucleotide sequence ID" value="NZ_CP022983.1"/>
</dbReference>
<dbReference type="GO" id="GO:0055085">
    <property type="term" value="P:transmembrane transport"/>
    <property type="evidence" value="ECO:0007669"/>
    <property type="project" value="InterPro"/>
</dbReference>